<evidence type="ECO:0000256" key="8">
    <source>
        <dbReference type="SAM" id="MobiDB-lite"/>
    </source>
</evidence>
<protein>
    <submittedName>
        <fullName evidence="10">Sugar ABC transporter permease</fullName>
    </submittedName>
</protein>
<dbReference type="InterPro" id="IPR000515">
    <property type="entry name" value="MetI-like"/>
</dbReference>
<dbReference type="PANTHER" id="PTHR43744:SF12">
    <property type="entry name" value="ABC TRANSPORTER PERMEASE PROTEIN MG189-RELATED"/>
    <property type="match status" value="1"/>
</dbReference>
<keyword evidence="2 7" id="KW-0813">Transport</keyword>
<evidence type="ECO:0000256" key="1">
    <source>
        <dbReference type="ARBA" id="ARBA00004651"/>
    </source>
</evidence>
<dbReference type="GO" id="GO:0055085">
    <property type="term" value="P:transmembrane transport"/>
    <property type="evidence" value="ECO:0007669"/>
    <property type="project" value="InterPro"/>
</dbReference>
<dbReference type="GO" id="GO:0005886">
    <property type="term" value="C:plasma membrane"/>
    <property type="evidence" value="ECO:0007669"/>
    <property type="project" value="UniProtKB-SubCell"/>
</dbReference>
<evidence type="ECO:0000313" key="10">
    <source>
        <dbReference type="EMBL" id="GIJ60490.1"/>
    </source>
</evidence>
<feature type="transmembrane region" description="Helical" evidence="7">
    <location>
        <begin position="103"/>
        <end position="127"/>
    </location>
</feature>
<evidence type="ECO:0000259" key="9">
    <source>
        <dbReference type="PROSITE" id="PS50928"/>
    </source>
</evidence>
<dbReference type="PROSITE" id="PS50928">
    <property type="entry name" value="ABC_TM1"/>
    <property type="match status" value="1"/>
</dbReference>
<comment type="subcellular location">
    <subcellularLocation>
        <location evidence="1 7">Cell membrane</location>
        <topology evidence="1 7">Multi-pass membrane protein</topology>
    </subcellularLocation>
</comment>
<keyword evidence="11" id="KW-1185">Reference proteome</keyword>
<organism evidence="10 11">
    <name type="scientific">Virgisporangium aurantiacum</name>
    <dbReference type="NCBI Taxonomy" id="175570"/>
    <lineage>
        <taxon>Bacteria</taxon>
        <taxon>Bacillati</taxon>
        <taxon>Actinomycetota</taxon>
        <taxon>Actinomycetes</taxon>
        <taxon>Micromonosporales</taxon>
        <taxon>Micromonosporaceae</taxon>
        <taxon>Virgisporangium</taxon>
    </lineage>
</organism>
<keyword evidence="4 7" id="KW-0812">Transmembrane</keyword>
<feature type="transmembrane region" description="Helical" evidence="7">
    <location>
        <begin position="139"/>
        <end position="162"/>
    </location>
</feature>
<dbReference type="AlphaFoldDB" id="A0A8J4E347"/>
<comment type="caution">
    <text evidence="10">The sequence shown here is derived from an EMBL/GenBank/DDBJ whole genome shotgun (WGS) entry which is preliminary data.</text>
</comment>
<dbReference type="Pfam" id="PF00528">
    <property type="entry name" value="BPD_transp_1"/>
    <property type="match status" value="1"/>
</dbReference>
<proteinExistence type="inferred from homology"/>
<feature type="transmembrane region" description="Helical" evidence="7">
    <location>
        <begin position="38"/>
        <end position="62"/>
    </location>
</feature>
<dbReference type="CDD" id="cd06261">
    <property type="entry name" value="TM_PBP2"/>
    <property type="match status" value="1"/>
</dbReference>
<keyword evidence="5 7" id="KW-1133">Transmembrane helix</keyword>
<dbReference type="Proteomes" id="UP000612585">
    <property type="component" value="Unassembled WGS sequence"/>
</dbReference>
<comment type="similarity">
    <text evidence="7">Belongs to the binding-protein-dependent transport system permease family.</text>
</comment>
<feature type="region of interest" description="Disordered" evidence="8">
    <location>
        <begin position="1"/>
        <end position="30"/>
    </location>
</feature>
<keyword evidence="3" id="KW-1003">Cell membrane</keyword>
<dbReference type="InterPro" id="IPR035906">
    <property type="entry name" value="MetI-like_sf"/>
</dbReference>
<dbReference type="EMBL" id="BOPG01000056">
    <property type="protein sequence ID" value="GIJ60490.1"/>
    <property type="molecule type" value="Genomic_DNA"/>
</dbReference>
<feature type="domain" description="ABC transmembrane type-1" evidence="9">
    <location>
        <begin position="104"/>
        <end position="306"/>
    </location>
</feature>
<evidence type="ECO:0000313" key="11">
    <source>
        <dbReference type="Proteomes" id="UP000612585"/>
    </source>
</evidence>
<dbReference type="PANTHER" id="PTHR43744">
    <property type="entry name" value="ABC TRANSPORTER PERMEASE PROTEIN MG189-RELATED-RELATED"/>
    <property type="match status" value="1"/>
</dbReference>
<feature type="transmembrane region" description="Helical" evidence="7">
    <location>
        <begin position="222"/>
        <end position="244"/>
    </location>
</feature>
<gene>
    <name evidence="10" type="ORF">Vau01_080060</name>
</gene>
<feature type="transmembrane region" description="Helical" evidence="7">
    <location>
        <begin position="182"/>
        <end position="201"/>
    </location>
</feature>
<dbReference type="Gene3D" id="1.10.3720.10">
    <property type="entry name" value="MetI-like"/>
    <property type="match status" value="1"/>
</dbReference>
<evidence type="ECO:0000256" key="5">
    <source>
        <dbReference type="ARBA" id="ARBA00022989"/>
    </source>
</evidence>
<evidence type="ECO:0000256" key="3">
    <source>
        <dbReference type="ARBA" id="ARBA00022475"/>
    </source>
</evidence>
<keyword evidence="6 7" id="KW-0472">Membrane</keyword>
<dbReference type="SUPFAM" id="SSF161098">
    <property type="entry name" value="MetI-like"/>
    <property type="match status" value="1"/>
</dbReference>
<name>A0A8J4E347_9ACTN</name>
<evidence type="ECO:0000256" key="6">
    <source>
        <dbReference type="ARBA" id="ARBA00023136"/>
    </source>
</evidence>
<evidence type="ECO:0000256" key="4">
    <source>
        <dbReference type="ARBA" id="ARBA00022692"/>
    </source>
</evidence>
<feature type="transmembrane region" description="Helical" evidence="7">
    <location>
        <begin position="285"/>
        <end position="306"/>
    </location>
</feature>
<evidence type="ECO:0000256" key="7">
    <source>
        <dbReference type="RuleBase" id="RU363032"/>
    </source>
</evidence>
<reference evidence="10" key="1">
    <citation type="submission" date="2021-01" db="EMBL/GenBank/DDBJ databases">
        <title>Whole genome shotgun sequence of Virgisporangium aurantiacum NBRC 16421.</title>
        <authorList>
            <person name="Komaki H."/>
            <person name="Tamura T."/>
        </authorList>
    </citation>
    <scope>NUCLEOTIDE SEQUENCE</scope>
    <source>
        <strain evidence="10">NBRC 16421</strain>
    </source>
</reference>
<accession>A0A8J4E347</accession>
<sequence>MTGRIEMSTGLEKRPAGTPVPHHTRRAGKKPKTVREEVGFFSTLAHISLAVWALVVIAPLLWTVLAAFKSNTEIFIGSPFALPESFGFDAFRRAWTDANIGRYFLNSVLVVSLSTAGTMLFGSMAAYVLARYRFFGNRFIYYMFVSGLAFPVFLALVPLFLIVRNIGQSIPFLGLNTYGGLIMVYIAYSLPFTVFFLTAFFKTLPTSVAEAAMIDGASHTRTFFSVMLPMAKPGLVSITIFNIIGQWNQYILPVTLMQGDGGDSKYLLTQGIARISVAAGYEADWAALFAALTLSILPMIIVYAFFQRQIQAGLTAGAVK</sequence>
<evidence type="ECO:0000256" key="2">
    <source>
        <dbReference type="ARBA" id="ARBA00022448"/>
    </source>
</evidence>